<comment type="caution">
    <text evidence="2">The sequence shown here is derived from an EMBL/GenBank/DDBJ whole genome shotgun (WGS) entry which is preliminary data.</text>
</comment>
<sequence length="207" mass="24308">MDEFARITTRVPDFLLDPTILTLTRFPRHKLGHVRDHLASLSPPDASFPQFSKLPAEIRLKIWRYALPGRRRIAINKTKLRDWEWASKFPGIEHDLYRIKHLALRGRTAAFHCLATDPNGQQFYPAWILEPFHSLETLFIDDRARHSFPTKSSILAGIPIDRMLHFAKEDEIEESWLRHEREREERAKIVNLPAWSKMYVPLARLGL</sequence>
<dbReference type="Proteomes" id="UP000664132">
    <property type="component" value="Unassembled WGS sequence"/>
</dbReference>
<keyword evidence="3" id="KW-1185">Reference proteome</keyword>
<dbReference type="Pfam" id="PF20150">
    <property type="entry name" value="2EXR"/>
    <property type="match status" value="1"/>
</dbReference>
<proteinExistence type="predicted"/>
<dbReference type="EMBL" id="JAFJYH010000022">
    <property type="protein sequence ID" value="KAG4424335.1"/>
    <property type="molecule type" value="Genomic_DNA"/>
</dbReference>
<evidence type="ECO:0000259" key="1">
    <source>
        <dbReference type="Pfam" id="PF20150"/>
    </source>
</evidence>
<organism evidence="2 3">
    <name type="scientific">Cadophora malorum</name>
    <dbReference type="NCBI Taxonomy" id="108018"/>
    <lineage>
        <taxon>Eukaryota</taxon>
        <taxon>Fungi</taxon>
        <taxon>Dikarya</taxon>
        <taxon>Ascomycota</taxon>
        <taxon>Pezizomycotina</taxon>
        <taxon>Leotiomycetes</taxon>
        <taxon>Helotiales</taxon>
        <taxon>Ploettnerulaceae</taxon>
        <taxon>Cadophora</taxon>
    </lineage>
</organism>
<dbReference type="AlphaFoldDB" id="A0A8H7WGD4"/>
<evidence type="ECO:0000313" key="3">
    <source>
        <dbReference type="Proteomes" id="UP000664132"/>
    </source>
</evidence>
<protein>
    <recommendedName>
        <fullName evidence="1">2EXR domain-containing protein</fullName>
    </recommendedName>
</protein>
<name>A0A8H7WGD4_9HELO</name>
<reference evidence="2" key="1">
    <citation type="submission" date="2021-02" db="EMBL/GenBank/DDBJ databases">
        <title>Genome sequence Cadophora malorum strain M34.</title>
        <authorList>
            <person name="Stefanovic E."/>
            <person name="Vu D."/>
            <person name="Scully C."/>
            <person name="Dijksterhuis J."/>
            <person name="Roader J."/>
            <person name="Houbraken J."/>
        </authorList>
    </citation>
    <scope>NUCLEOTIDE SEQUENCE</scope>
    <source>
        <strain evidence="2">M34</strain>
    </source>
</reference>
<gene>
    <name evidence="2" type="ORF">IFR04_002576</name>
</gene>
<dbReference type="InterPro" id="IPR045518">
    <property type="entry name" value="2EXR"/>
</dbReference>
<feature type="domain" description="2EXR" evidence="1">
    <location>
        <begin position="48"/>
        <end position="83"/>
    </location>
</feature>
<dbReference type="OrthoDB" id="3451952at2759"/>
<accession>A0A8H7WGD4</accession>
<evidence type="ECO:0000313" key="2">
    <source>
        <dbReference type="EMBL" id="KAG4424335.1"/>
    </source>
</evidence>